<gene>
    <name evidence="3" type="ORF">KDK_80270</name>
</gene>
<dbReference type="Pfam" id="PF02517">
    <property type="entry name" value="Rce1-like"/>
    <property type="match status" value="1"/>
</dbReference>
<dbReference type="Proteomes" id="UP000287188">
    <property type="component" value="Unassembled WGS sequence"/>
</dbReference>
<feature type="transmembrane region" description="Helical" evidence="1">
    <location>
        <begin position="125"/>
        <end position="151"/>
    </location>
</feature>
<keyword evidence="1" id="KW-0812">Transmembrane</keyword>
<evidence type="ECO:0000313" key="3">
    <source>
        <dbReference type="EMBL" id="GCE24227.1"/>
    </source>
</evidence>
<organism evidence="3 4">
    <name type="scientific">Dictyobacter kobayashii</name>
    <dbReference type="NCBI Taxonomy" id="2014872"/>
    <lineage>
        <taxon>Bacteria</taxon>
        <taxon>Bacillati</taxon>
        <taxon>Chloroflexota</taxon>
        <taxon>Ktedonobacteria</taxon>
        <taxon>Ktedonobacterales</taxon>
        <taxon>Dictyobacteraceae</taxon>
        <taxon>Dictyobacter</taxon>
    </lineage>
</organism>
<dbReference type="OrthoDB" id="118729at2"/>
<evidence type="ECO:0000313" key="4">
    <source>
        <dbReference type="Proteomes" id="UP000287188"/>
    </source>
</evidence>
<name>A0A402AYS8_9CHLR</name>
<dbReference type="InterPro" id="IPR003675">
    <property type="entry name" value="Rce1/LyrA-like_dom"/>
</dbReference>
<feature type="transmembrane region" description="Helical" evidence="1">
    <location>
        <begin position="171"/>
        <end position="194"/>
    </location>
</feature>
<dbReference type="GO" id="GO:0080120">
    <property type="term" value="P:CAAX-box protein maturation"/>
    <property type="evidence" value="ECO:0007669"/>
    <property type="project" value="UniProtKB-ARBA"/>
</dbReference>
<dbReference type="RefSeq" id="WP_126557479.1">
    <property type="nucleotide sequence ID" value="NZ_BIFS01000002.1"/>
</dbReference>
<keyword evidence="1" id="KW-0472">Membrane</keyword>
<comment type="caution">
    <text evidence="3">The sequence shown here is derived from an EMBL/GenBank/DDBJ whole genome shotgun (WGS) entry which is preliminary data.</text>
</comment>
<feature type="transmembrane region" description="Helical" evidence="1">
    <location>
        <begin position="241"/>
        <end position="260"/>
    </location>
</feature>
<proteinExistence type="predicted"/>
<protein>
    <recommendedName>
        <fullName evidence="2">CAAX prenyl protease 2/Lysostaphin resistance protein A-like domain-containing protein</fullName>
    </recommendedName>
</protein>
<dbReference type="EMBL" id="BIFS01000002">
    <property type="protein sequence ID" value="GCE24227.1"/>
    <property type="molecule type" value="Genomic_DNA"/>
</dbReference>
<keyword evidence="1" id="KW-1133">Transmembrane helix</keyword>
<reference evidence="4" key="1">
    <citation type="submission" date="2018-12" db="EMBL/GenBank/DDBJ databases">
        <title>Tengunoibacter tsumagoiensis gen. nov., sp. nov., Dictyobacter kobayashii sp. nov., D. alpinus sp. nov., and D. joshuensis sp. nov. and description of Dictyobacteraceae fam. nov. within the order Ktedonobacterales isolated from Tengu-no-mugimeshi.</title>
        <authorList>
            <person name="Wang C.M."/>
            <person name="Zheng Y."/>
            <person name="Sakai Y."/>
            <person name="Toyoda A."/>
            <person name="Minakuchi Y."/>
            <person name="Abe K."/>
            <person name="Yokota A."/>
            <person name="Yabe S."/>
        </authorList>
    </citation>
    <scope>NUCLEOTIDE SEQUENCE [LARGE SCALE GENOMIC DNA]</scope>
    <source>
        <strain evidence="4">Uno11</strain>
    </source>
</reference>
<feature type="transmembrane region" description="Helical" evidence="1">
    <location>
        <begin position="40"/>
        <end position="65"/>
    </location>
</feature>
<sequence>MSVKPLITASMGTEQKEPLPIDSRPNSVLKLQERVREGRLSWLGPLVMCFVRFPILLLCFLSAFGVLQLTGQQHAMTTALNLTRYNLPLVADLLCLLLLARLVRKEGIHLRDLFCATRQHILRDLVLGIALFMGSYIAVAGLNVLSLFVFYGPNFFQNTQALQTLLGSTGINPLGIPFQIAISLLVLPISVGFVEELVYRGYAQPRIQALSGSKWLAILLMALGFGLQHVVFGLLSWQFALSGFLTTFVTGIIFGGLYLLNKQRLSILILIHWQSDLISLGLLPLLMAHFIK</sequence>
<accession>A0A402AYS8</accession>
<feature type="domain" description="CAAX prenyl protease 2/Lysostaphin resistance protein A-like" evidence="2">
    <location>
        <begin position="179"/>
        <end position="277"/>
    </location>
</feature>
<feature type="transmembrane region" description="Helical" evidence="1">
    <location>
        <begin position="85"/>
        <end position="104"/>
    </location>
</feature>
<feature type="transmembrane region" description="Helical" evidence="1">
    <location>
        <begin position="267"/>
        <end position="291"/>
    </location>
</feature>
<keyword evidence="4" id="KW-1185">Reference proteome</keyword>
<evidence type="ECO:0000259" key="2">
    <source>
        <dbReference type="Pfam" id="PF02517"/>
    </source>
</evidence>
<evidence type="ECO:0000256" key="1">
    <source>
        <dbReference type="SAM" id="Phobius"/>
    </source>
</evidence>
<dbReference type="GO" id="GO:0004175">
    <property type="term" value="F:endopeptidase activity"/>
    <property type="evidence" value="ECO:0007669"/>
    <property type="project" value="UniProtKB-ARBA"/>
</dbReference>
<feature type="transmembrane region" description="Helical" evidence="1">
    <location>
        <begin position="215"/>
        <end position="235"/>
    </location>
</feature>
<dbReference type="AlphaFoldDB" id="A0A402AYS8"/>